<sequence length="1481" mass="168327">SAYMKLFKQCAKLTELNTSNDHKKDNDSIEKDIPSWCVVPNNDNPYKLCLQSLKLKPQDYTKLDPSIHSDDDNNNNNNNNNNKNNNTDTNTTTSSTASSLLQRLAIPEDISLSDGKWLALKYLQINSDVALVQYKYLKSHIKITKIMKKYFSKPQVSEEDETEGFKQINIELEKFKVLENPYHPSFATKAAKMAVKRSITPTPNQIDKVVESVANATKRLSQHSNQSSSSKRKVENRVGPWRLGRTLGKGSTGRVRLAKHTITGQLAAIKIVPKNIIDFDNNTNNKTNNINNEKEKEKKKKRQKSDENGLPYGIEREIIIMKLISHPNIMALYDVWENKNELYLVLEYVEGGELFDFLINNGRLSEKDAVKYFRMIINGVSYCHKFNICHRDLKPENILLDKNGKIKIADFGMAALETQQKLLETSCGSPHYASPEIVAGKNYHGSPSDVWSCGIILFALLTGHLPFDDPNIRQLLLKVQTGKFHMPSNLSNEAKDLIWSMLRVNPNERIKIENISFHPLMCKYPDNSIDEVEDKLDHLDISKPIKKIDIDILNNLQTLWHGIPKNHIIKMLQNNDKNSEKMFYYLLENYKLTHSNSTETPSLTKSISKTALNSKINFKDNITTNQIPRSTSTIITTIQDENGKILKSETQQLKSSRSPLKPRNNINNNNNNLNKNKNRNTIVASTSFNKSVSFQRMKKDTSASTLSIVNMKRNLSILPDSSMSNLYDAKKYNSIIDHDHIIKEKDENLDDEKYNDKEGGKKADQSLNTDEEDIANLSAIIDNSDIANKRGLTVNPKDLPDLPDLNDYKYLMKTIFADSDISPKKNKNIQSSNNLVKEVKNTNINTLNTNSNNNKNIKTRIDNDLILLDIDDSTFTNDDLSSNTSLITSNYTSSLDPRNNSSFIKQDKSIKSIKSNKNLKNDLVSNNTSISSHKDLKLSKLELLKKELSITNPPNTHRNFSGIKSIKSSSTRKLNSFLQDEYKNVKIEDLNANHSNKNSLSTSYTHKADKSIDSRFISHEDTSYSLHSAVEIRLMTPTEEDLRNMGDNKNFEDADESLLNKKLMSDTAIKNNITVHRSIASNIDFQKGSNFRNSLISSSTNDENSEQSNNKILKYGNLNELVKIESQEKEIFKQNQLNDENVNNSDFDDADELPMPHFPNEADDTFDSDITGSMYTSVEEQTPLTDVNTVGTNKFMSSINSATGSSLRQNQVKSQMRPFSELKAGTRNSMTPTTDTTSSALPNTLRIFTPPRTAENSDVNKVNLSPIDAIPHEKQLNKVSANATPKQHAYRSYITDSANKPELPPRVIDAEKVKYNNSKLQHQNENISKNNESRHTNWFKKMFSAFTKKPSRNGNDNRTFMSQKPSNTKKSSNFFLKFNRSKFSQKVNTNTMKFSEHWLESDIITRDILIETLKTDTRTKLLQFTNVQETINGCNYTIEVTNMKTTIRAEVIDKVGAEYGFGGCYMKFVKLRGTKESFDYW</sequence>
<keyword evidence="17" id="KW-1185">Reference proteome</keyword>
<feature type="region of interest" description="Disordered" evidence="14">
    <location>
        <begin position="651"/>
        <end position="679"/>
    </location>
</feature>
<evidence type="ECO:0000256" key="2">
    <source>
        <dbReference type="ARBA" id="ARBA00010791"/>
    </source>
</evidence>
<proteinExistence type="inferred from homology"/>
<evidence type="ECO:0000313" key="17">
    <source>
        <dbReference type="Proteomes" id="UP000697127"/>
    </source>
</evidence>
<evidence type="ECO:0000256" key="1">
    <source>
        <dbReference type="ARBA" id="ARBA00004266"/>
    </source>
</evidence>
<dbReference type="GO" id="GO:0001558">
    <property type="term" value="P:regulation of cell growth"/>
    <property type="evidence" value="ECO:0007669"/>
    <property type="project" value="UniProtKB-ARBA"/>
</dbReference>
<dbReference type="EMBL" id="PUHW01000467">
    <property type="protein sequence ID" value="KAG0686522.1"/>
    <property type="molecule type" value="Genomic_DNA"/>
</dbReference>
<dbReference type="GO" id="GO:0035556">
    <property type="term" value="P:intracellular signal transduction"/>
    <property type="evidence" value="ECO:0007669"/>
    <property type="project" value="TreeGrafter"/>
</dbReference>
<feature type="domain" description="Protein kinase" evidence="15">
    <location>
        <begin position="241"/>
        <end position="521"/>
    </location>
</feature>
<evidence type="ECO:0000256" key="8">
    <source>
        <dbReference type="ARBA" id="ARBA00022777"/>
    </source>
</evidence>
<comment type="catalytic activity">
    <reaction evidence="12">
        <text>L-seryl-[protein] + ATP = O-phospho-L-seryl-[protein] + ADP + H(+)</text>
        <dbReference type="Rhea" id="RHEA:17989"/>
        <dbReference type="Rhea" id="RHEA-COMP:9863"/>
        <dbReference type="Rhea" id="RHEA-COMP:11604"/>
        <dbReference type="ChEBI" id="CHEBI:15378"/>
        <dbReference type="ChEBI" id="CHEBI:29999"/>
        <dbReference type="ChEBI" id="CHEBI:30616"/>
        <dbReference type="ChEBI" id="CHEBI:83421"/>
        <dbReference type="ChEBI" id="CHEBI:456216"/>
        <dbReference type="EC" id="2.7.11.1"/>
    </reaction>
</comment>
<keyword evidence="4" id="KW-0723">Serine/threonine-protein kinase</keyword>
<dbReference type="InterPro" id="IPR017441">
    <property type="entry name" value="Protein_kinase_ATP_BS"/>
</dbReference>
<evidence type="ECO:0000256" key="11">
    <source>
        <dbReference type="ARBA" id="ARBA00047899"/>
    </source>
</evidence>
<dbReference type="SMART" id="SM00220">
    <property type="entry name" value="S_TKc"/>
    <property type="match status" value="1"/>
</dbReference>
<feature type="compositionally biased region" description="Basic and acidic residues" evidence="14">
    <location>
        <begin position="747"/>
        <end position="764"/>
    </location>
</feature>
<dbReference type="PROSITE" id="PS00107">
    <property type="entry name" value="PROTEIN_KINASE_ATP"/>
    <property type="match status" value="1"/>
</dbReference>
<feature type="compositionally biased region" description="Low complexity" evidence="14">
    <location>
        <begin position="659"/>
        <end position="675"/>
    </location>
</feature>
<keyword evidence="6" id="KW-0808">Transferase</keyword>
<dbReference type="GO" id="GO:0030447">
    <property type="term" value="P:filamentous growth"/>
    <property type="evidence" value="ECO:0007669"/>
    <property type="project" value="UniProtKB-ARBA"/>
</dbReference>
<dbReference type="GO" id="GO:0005940">
    <property type="term" value="C:septin ring"/>
    <property type="evidence" value="ECO:0007669"/>
    <property type="project" value="UniProtKB-ARBA"/>
</dbReference>
<dbReference type="InterPro" id="IPR011009">
    <property type="entry name" value="Kinase-like_dom_sf"/>
</dbReference>
<dbReference type="CDD" id="cd14081">
    <property type="entry name" value="STKc_BRSK1_2"/>
    <property type="match status" value="1"/>
</dbReference>
<keyword evidence="8" id="KW-0418">Kinase</keyword>
<dbReference type="SUPFAM" id="SSF56112">
    <property type="entry name" value="Protein kinase-like (PK-like)"/>
    <property type="match status" value="1"/>
</dbReference>
<dbReference type="PANTHER" id="PTHR24346:SF110">
    <property type="entry name" value="NON-SPECIFIC SERINE_THREONINE PROTEIN KINASE"/>
    <property type="match status" value="1"/>
</dbReference>
<keyword evidence="9 13" id="KW-0067">ATP-binding</keyword>
<feature type="compositionally biased region" description="Low complexity" evidence="14">
    <location>
        <begin position="282"/>
        <end position="291"/>
    </location>
</feature>
<evidence type="ECO:0000256" key="5">
    <source>
        <dbReference type="ARBA" id="ARBA00022553"/>
    </source>
</evidence>
<feature type="binding site" evidence="13">
    <location>
        <position position="270"/>
    </location>
    <ligand>
        <name>ATP</name>
        <dbReference type="ChEBI" id="CHEBI:30616"/>
    </ligand>
</feature>
<feature type="region of interest" description="Disordered" evidence="14">
    <location>
        <begin position="282"/>
        <end position="308"/>
    </location>
</feature>
<dbReference type="GO" id="GO:0004674">
    <property type="term" value="F:protein serine/threonine kinase activity"/>
    <property type="evidence" value="ECO:0007669"/>
    <property type="project" value="UniProtKB-KW"/>
</dbReference>
<dbReference type="Proteomes" id="UP000697127">
    <property type="component" value="Unassembled WGS sequence"/>
</dbReference>
<comment type="caution">
    <text evidence="16">The sequence shown here is derived from an EMBL/GenBank/DDBJ whole genome shotgun (WGS) entry which is preliminary data.</text>
</comment>
<dbReference type="PROSITE" id="PS00108">
    <property type="entry name" value="PROTEIN_KINASE_ST"/>
    <property type="match status" value="1"/>
</dbReference>
<evidence type="ECO:0000256" key="7">
    <source>
        <dbReference type="ARBA" id="ARBA00022741"/>
    </source>
</evidence>
<evidence type="ECO:0000256" key="3">
    <source>
        <dbReference type="ARBA" id="ARBA00012513"/>
    </source>
</evidence>
<dbReference type="Gene3D" id="1.10.510.10">
    <property type="entry name" value="Transferase(Phosphotransferase) domain 1"/>
    <property type="match status" value="1"/>
</dbReference>
<feature type="compositionally biased region" description="Basic and acidic residues" evidence="14">
    <location>
        <begin position="61"/>
        <end position="71"/>
    </location>
</feature>
<keyword evidence="5" id="KW-0597">Phosphoprotein</keyword>
<reference evidence="16" key="1">
    <citation type="submission" date="2020-11" db="EMBL/GenBank/DDBJ databases">
        <title>Kefir isolates.</title>
        <authorList>
            <person name="Marcisauskas S."/>
            <person name="Kim Y."/>
            <person name="Blasche S."/>
        </authorList>
    </citation>
    <scope>NUCLEOTIDE SEQUENCE</scope>
    <source>
        <strain evidence="16">Olga-1</strain>
    </source>
</reference>
<feature type="non-terminal residue" evidence="16">
    <location>
        <position position="1481"/>
    </location>
</feature>
<feature type="region of interest" description="Disordered" evidence="14">
    <location>
        <begin position="61"/>
        <end position="95"/>
    </location>
</feature>
<dbReference type="GO" id="GO:0005524">
    <property type="term" value="F:ATP binding"/>
    <property type="evidence" value="ECO:0007669"/>
    <property type="project" value="UniProtKB-UniRule"/>
</dbReference>
<dbReference type="InterPro" id="IPR008271">
    <property type="entry name" value="Ser/Thr_kinase_AS"/>
</dbReference>
<dbReference type="PROSITE" id="PS50011">
    <property type="entry name" value="PROTEIN_KINASE_DOM"/>
    <property type="match status" value="1"/>
</dbReference>
<evidence type="ECO:0000259" key="15">
    <source>
        <dbReference type="PROSITE" id="PS50011"/>
    </source>
</evidence>
<dbReference type="GO" id="GO:0060258">
    <property type="term" value="P:negative regulation of filamentous growth"/>
    <property type="evidence" value="ECO:0007669"/>
    <property type="project" value="UniProtKB-ARBA"/>
</dbReference>
<evidence type="ECO:0000256" key="10">
    <source>
        <dbReference type="ARBA" id="ARBA00023054"/>
    </source>
</evidence>
<dbReference type="Pfam" id="PF00069">
    <property type="entry name" value="Pkinase"/>
    <property type="match status" value="1"/>
</dbReference>
<feature type="region of interest" description="Disordered" evidence="14">
    <location>
        <begin position="218"/>
        <end position="245"/>
    </location>
</feature>
<keyword evidence="10" id="KW-0175">Coiled coil</keyword>
<dbReference type="EC" id="2.7.11.1" evidence="3"/>
<feature type="compositionally biased region" description="Low complexity" evidence="14">
    <location>
        <begin position="74"/>
        <end position="93"/>
    </location>
</feature>
<feature type="region of interest" description="Disordered" evidence="14">
    <location>
        <begin position="747"/>
        <end position="766"/>
    </location>
</feature>
<feature type="non-terminal residue" evidence="16">
    <location>
        <position position="1"/>
    </location>
</feature>
<comment type="similarity">
    <text evidence="2">Belongs to the protein kinase superfamily. CAMK Ser/Thr protein kinase family. NIM1 subfamily.</text>
</comment>
<gene>
    <name evidence="16" type="ORF">C6P40_003881</name>
</gene>
<comment type="catalytic activity">
    <reaction evidence="11">
        <text>L-threonyl-[protein] + ATP = O-phospho-L-threonyl-[protein] + ADP + H(+)</text>
        <dbReference type="Rhea" id="RHEA:46608"/>
        <dbReference type="Rhea" id="RHEA-COMP:11060"/>
        <dbReference type="Rhea" id="RHEA-COMP:11605"/>
        <dbReference type="ChEBI" id="CHEBI:15378"/>
        <dbReference type="ChEBI" id="CHEBI:30013"/>
        <dbReference type="ChEBI" id="CHEBI:30616"/>
        <dbReference type="ChEBI" id="CHEBI:61977"/>
        <dbReference type="ChEBI" id="CHEBI:456216"/>
        <dbReference type="EC" id="2.7.11.1"/>
    </reaction>
</comment>
<organism evidence="16 17">
    <name type="scientific">Pichia californica</name>
    <dbReference type="NCBI Taxonomy" id="460514"/>
    <lineage>
        <taxon>Eukaryota</taxon>
        <taxon>Fungi</taxon>
        <taxon>Dikarya</taxon>
        <taxon>Ascomycota</taxon>
        <taxon>Saccharomycotina</taxon>
        <taxon>Pichiomycetes</taxon>
        <taxon>Pichiales</taxon>
        <taxon>Pichiaceae</taxon>
        <taxon>Pichia</taxon>
    </lineage>
</organism>
<comment type="subcellular location">
    <subcellularLocation>
        <location evidence="1">Bud neck</location>
    </subcellularLocation>
</comment>
<accession>A0A9P7BC62</accession>
<dbReference type="PANTHER" id="PTHR24346">
    <property type="entry name" value="MAP/MICROTUBULE AFFINITY-REGULATING KINASE"/>
    <property type="match status" value="1"/>
</dbReference>
<evidence type="ECO:0000256" key="13">
    <source>
        <dbReference type="PROSITE-ProRule" id="PRU10141"/>
    </source>
</evidence>
<evidence type="ECO:0000256" key="9">
    <source>
        <dbReference type="ARBA" id="ARBA00022840"/>
    </source>
</evidence>
<evidence type="ECO:0000256" key="14">
    <source>
        <dbReference type="SAM" id="MobiDB-lite"/>
    </source>
</evidence>
<keyword evidence="7 13" id="KW-0547">Nucleotide-binding</keyword>
<name>A0A9P7BC62_9ASCO</name>
<protein>
    <recommendedName>
        <fullName evidence="3">non-specific serine/threonine protein kinase</fullName>
        <ecNumber evidence="3">2.7.11.1</ecNumber>
    </recommendedName>
</protein>
<dbReference type="GO" id="GO:0005935">
    <property type="term" value="C:cellular bud neck"/>
    <property type="evidence" value="ECO:0007669"/>
    <property type="project" value="UniProtKB-SubCell"/>
</dbReference>
<evidence type="ECO:0000256" key="4">
    <source>
        <dbReference type="ARBA" id="ARBA00022527"/>
    </source>
</evidence>
<evidence type="ECO:0000256" key="12">
    <source>
        <dbReference type="ARBA" id="ARBA00048679"/>
    </source>
</evidence>
<dbReference type="FunFam" id="1.10.510.10:FF:000394">
    <property type="entry name" value="Serine/threonine-protein kinase HSL1"/>
    <property type="match status" value="1"/>
</dbReference>
<evidence type="ECO:0000256" key="6">
    <source>
        <dbReference type="ARBA" id="ARBA00022679"/>
    </source>
</evidence>
<dbReference type="InterPro" id="IPR000719">
    <property type="entry name" value="Prot_kinase_dom"/>
</dbReference>
<evidence type="ECO:0000313" key="16">
    <source>
        <dbReference type="EMBL" id="KAG0686522.1"/>
    </source>
</evidence>